<proteinExistence type="predicted"/>
<organism evidence="1 2">
    <name type="scientific">Mycena chlorophos</name>
    <name type="common">Agaric fungus</name>
    <name type="synonym">Agaricus chlorophos</name>
    <dbReference type="NCBI Taxonomy" id="658473"/>
    <lineage>
        <taxon>Eukaryota</taxon>
        <taxon>Fungi</taxon>
        <taxon>Dikarya</taxon>
        <taxon>Basidiomycota</taxon>
        <taxon>Agaricomycotina</taxon>
        <taxon>Agaricomycetes</taxon>
        <taxon>Agaricomycetidae</taxon>
        <taxon>Agaricales</taxon>
        <taxon>Marasmiineae</taxon>
        <taxon>Mycenaceae</taxon>
        <taxon>Mycena</taxon>
    </lineage>
</organism>
<name>A0ABQ0L186_MYCCL</name>
<evidence type="ECO:0000313" key="1">
    <source>
        <dbReference type="EMBL" id="GAT44930.1"/>
    </source>
</evidence>
<dbReference type="EMBL" id="DF840363">
    <property type="protein sequence ID" value="GAT44930.1"/>
    <property type="molecule type" value="Genomic_DNA"/>
</dbReference>
<dbReference type="Proteomes" id="UP000815677">
    <property type="component" value="Unassembled WGS sequence"/>
</dbReference>
<gene>
    <name evidence="1" type="ORF">MCHLO_02533</name>
</gene>
<keyword evidence="2" id="KW-1185">Reference proteome</keyword>
<reference evidence="1" key="1">
    <citation type="submission" date="2014-09" db="EMBL/GenBank/DDBJ databases">
        <title>Genome sequence of the luminous mushroom Mycena chlorophos for searching fungal bioluminescence genes.</title>
        <authorList>
            <person name="Tanaka Y."/>
            <person name="Kasuga D."/>
            <person name="Oba Y."/>
            <person name="Hase S."/>
            <person name="Sato K."/>
            <person name="Oba Y."/>
            <person name="Sakakibara Y."/>
        </authorList>
    </citation>
    <scope>NUCLEOTIDE SEQUENCE</scope>
</reference>
<feature type="non-terminal residue" evidence="1">
    <location>
        <position position="1"/>
    </location>
</feature>
<feature type="non-terminal residue" evidence="1">
    <location>
        <position position="169"/>
    </location>
</feature>
<sequence length="169" mass="19026">MIKTLLYHSIIPRFLSADSTRITGLKGDALCDFIHTDLADFIHTDADKGEQIEQLQGKMVQLECKTSMCMYFPMDRKDTWMLVHVKTPHLHILIPNKTSLLTEAKYAEAAQKKGTEGQTPLKLDLDLSMRTIFGGVALSIADPALTYRKKADIIRHVKLAKDPMGSRIE</sequence>
<accession>A0ABQ0L186</accession>
<protein>
    <submittedName>
        <fullName evidence="1">Uncharacterized protein</fullName>
    </submittedName>
</protein>
<evidence type="ECO:0000313" key="2">
    <source>
        <dbReference type="Proteomes" id="UP000815677"/>
    </source>
</evidence>